<organism evidence="2 3">
    <name type="scientific">Mycena metata</name>
    <dbReference type="NCBI Taxonomy" id="1033252"/>
    <lineage>
        <taxon>Eukaryota</taxon>
        <taxon>Fungi</taxon>
        <taxon>Dikarya</taxon>
        <taxon>Basidiomycota</taxon>
        <taxon>Agaricomycotina</taxon>
        <taxon>Agaricomycetes</taxon>
        <taxon>Agaricomycetidae</taxon>
        <taxon>Agaricales</taxon>
        <taxon>Marasmiineae</taxon>
        <taxon>Mycenaceae</taxon>
        <taxon>Mycena</taxon>
    </lineage>
</organism>
<sequence>MSSGDFMELAPALRPHFKAWLGQNQPPIFTAYVCQYDSWRRRLPTGVREKAPLLKVLPTELVEQKTDDDNSERRVFLPTRWTAADSEDPDVHAQLQDPSLNQETANDRTHRDELIALIETTSGFSVVKSRLQFESSQSDIRYQCIALEGRRWQASATFILGMNTVAVFTGGTGPVSGTPSRAVAVSASKNKRAGKGGKLAVHTRSSTAVDGRRRVGEVCLKQYSSVLGTLARMWFRSSVCTDICVSSLI</sequence>
<dbReference type="Proteomes" id="UP001215598">
    <property type="component" value="Unassembled WGS sequence"/>
</dbReference>
<protein>
    <submittedName>
        <fullName evidence="2">Uncharacterized protein</fullName>
    </submittedName>
</protein>
<comment type="caution">
    <text evidence="2">The sequence shown here is derived from an EMBL/GenBank/DDBJ whole genome shotgun (WGS) entry which is preliminary data.</text>
</comment>
<dbReference type="EMBL" id="JARKIB010000303">
    <property type="protein sequence ID" value="KAJ7715675.1"/>
    <property type="molecule type" value="Genomic_DNA"/>
</dbReference>
<keyword evidence="3" id="KW-1185">Reference proteome</keyword>
<proteinExistence type="predicted"/>
<reference evidence="2" key="1">
    <citation type="submission" date="2023-03" db="EMBL/GenBank/DDBJ databases">
        <title>Massive genome expansion in bonnet fungi (Mycena s.s.) driven by repeated elements and novel gene families across ecological guilds.</title>
        <authorList>
            <consortium name="Lawrence Berkeley National Laboratory"/>
            <person name="Harder C.B."/>
            <person name="Miyauchi S."/>
            <person name="Viragh M."/>
            <person name="Kuo A."/>
            <person name="Thoen E."/>
            <person name="Andreopoulos B."/>
            <person name="Lu D."/>
            <person name="Skrede I."/>
            <person name="Drula E."/>
            <person name="Henrissat B."/>
            <person name="Morin E."/>
            <person name="Kohler A."/>
            <person name="Barry K."/>
            <person name="LaButti K."/>
            <person name="Morin E."/>
            <person name="Salamov A."/>
            <person name="Lipzen A."/>
            <person name="Mereny Z."/>
            <person name="Hegedus B."/>
            <person name="Baldrian P."/>
            <person name="Stursova M."/>
            <person name="Weitz H."/>
            <person name="Taylor A."/>
            <person name="Grigoriev I.V."/>
            <person name="Nagy L.G."/>
            <person name="Martin F."/>
            <person name="Kauserud H."/>
        </authorList>
    </citation>
    <scope>NUCLEOTIDE SEQUENCE</scope>
    <source>
        <strain evidence="2">CBHHK182m</strain>
    </source>
</reference>
<accession>A0AAD7HAF9</accession>
<gene>
    <name evidence="2" type="ORF">B0H16DRAFT_1477196</name>
</gene>
<name>A0AAD7HAF9_9AGAR</name>
<feature type="region of interest" description="Disordered" evidence="1">
    <location>
        <begin position="87"/>
        <end position="107"/>
    </location>
</feature>
<evidence type="ECO:0000313" key="3">
    <source>
        <dbReference type="Proteomes" id="UP001215598"/>
    </source>
</evidence>
<evidence type="ECO:0000256" key="1">
    <source>
        <dbReference type="SAM" id="MobiDB-lite"/>
    </source>
</evidence>
<dbReference type="AlphaFoldDB" id="A0AAD7HAF9"/>
<evidence type="ECO:0000313" key="2">
    <source>
        <dbReference type="EMBL" id="KAJ7715675.1"/>
    </source>
</evidence>